<evidence type="ECO:0000313" key="2">
    <source>
        <dbReference type="Proteomes" id="UP000249169"/>
    </source>
</evidence>
<proteinExistence type="predicted"/>
<sequence>MSTKAERYVIARLQGSGSREAARLAGYAGGRPPSTALRLYERVRDLRSMPDGGKWIARRLREREHEVRELRATMRAVRLLEEVASSDA</sequence>
<keyword evidence="2" id="KW-1185">Reference proteome</keyword>
<protein>
    <recommendedName>
        <fullName evidence="3">Transposase</fullName>
    </recommendedName>
</protein>
<dbReference type="RefSeq" id="WP_111729585.1">
    <property type="nucleotide sequence ID" value="NZ_QHKO01000003.1"/>
</dbReference>
<gene>
    <name evidence="1" type="ORF">DL240_09225</name>
</gene>
<dbReference type="EMBL" id="QHKO01000003">
    <property type="protein sequence ID" value="RAL23057.1"/>
    <property type="molecule type" value="Genomic_DNA"/>
</dbReference>
<accession>A0A328CC05</accession>
<dbReference type="OrthoDB" id="9935035at2"/>
<comment type="caution">
    <text evidence="1">The sequence shown here is derived from an EMBL/GenBank/DDBJ whole genome shotgun (WGS) entry which is preliminary data.</text>
</comment>
<name>A0A328CC05_9DELT</name>
<dbReference type="AlphaFoldDB" id="A0A328CC05"/>
<organism evidence="1 2">
    <name type="scientific">Lujinxingia litoralis</name>
    <dbReference type="NCBI Taxonomy" id="2211119"/>
    <lineage>
        <taxon>Bacteria</taxon>
        <taxon>Deltaproteobacteria</taxon>
        <taxon>Bradymonadales</taxon>
        <taxon>Lujinxingiaceae</taxon>
        <taxon>Lujinxingia</taxon>
    </lineage>
</organism>
<reference evidence="1 2" key="1">
    <citation type="submission" date="2018-05" db="EMBL/GenBank/DDBJ databases">
        <title>Lujinxingia marina gen. nov. sp. nov., a new facultative anaerobic member of the class Deltaproteobacteria, and proposal of Lujinxingaceae fam. nov.</title>
        <authorList>
            <person name="Li C.-M."/>
        </authorList>
    </citation>
    <scope>NUCLEOTIDE SEQUENCE [LARGE SCALE GENOMIC DNA]</scope>
    <source>
        <strain evidence="1 2">B210</strain>
    </source>
</reference>
<evidence type="ECO:0000313" key="1">
    <source>
        <dbReference type="EMBL" id="RAL23057.1"/>
    </source>
</evidence>
<dbReference type="Proteomes" id="UP000249169">
    <property type="component" value="Unassembled WGS sequence"/>
</dbReference>
<evidence type="ECO:0008006" key="3">
    <source>
        <dbReference type="Google" id="ProtNLM"/>
    </source>
</evidence>